<dbReference type="Proteomes" id="UP000002213">
    <property type="component" value="Chromosome"/>
</dbReference>
<sequence length="83" mass="9326">MPRRQETTVPSMESPTEQAVERTWKISGAYANWELRIAVTPPATGSAIECREPDYASLVGHFRVLVNDNELSHKLNLEDQESA</sequence>
<proteinExistence type="predicted"/>
<accession>C6WKI3</accession>
<dbReference type="HOGENOM" id="CLU_2535086_0_0_11"/>
<evidence type="ECO:0000313" key="3">
    <source>
        <dbReference type="Proteomes" id="UP000002213"/>
    </source>
</evidence>
<evidence type="ECO:0000256" key="1">
    <source>
        <dbReference type="SAM" id="MobiDB-lite"/>
    </source>
</evidence>
<gene>
    <name evidence="2" type="ordered locus">Amir_6433</name>
</gene>
<dbReference type="EMBL" id="CP001630">
    <property type="protein sequence ID" value="ACU40234.1"/>
    <property type="molecule type" value="Genomic_DNA"/>
</dbReference>
<feature type="region of interest" description="Disordered" evidence="1">
    <location>
        <begin position="1"/>
        <end position="20"/>
    </location>
</feature>
<dbReference type="AlphaFoldDB" id="C6WKI3"/>
<keyword evidence="3" id="KW-1185">Reference proteome</keyword>
<dbReference type="STRING" id="446462.Amir_6433"/>
<name>C6WKI3_ACTMD</name>
<reference evidence="2 3" key="1">
    <citation type="journal article" date="2009" name="Stand. Genomic Sci.">
        <title>Complete genome sequence of Actinosynnema mirum type strain (101).</title>
        <authorList>
            <person name="Land M."/>
            <person name="Lapidus A."/>
            <person name="Mayilraj S."/>
            <person name="Chen F."/>
            <person name="Copeland A."/>
            <person name="Del Rio T.G."/>
            <person name="Nolan M."/>
            <person name="Lucas S."/>
            <person name="Tice H."/>
            <person name="Cheng J.F."/>
            <person name="Chertkov O."/>
            <person name="Bruce D."/>
            <person name="Goodwin L."/>
            <person name="Pitluck S."/>
            <person name="Rohde M."/>
            <person name="Goker M."/>
            <person name="Pati A."/>
            <person name="Ivanova N."/>
            <person name="Mavromatis K."/>
            <person name="Chen A."/>
            <person name="Palaniappan K."/>
            <person name="Hauser L."/>
            <person name="Chang Y.J."/>
            <person name="Jeffries C.C."/>
            <person name="Brettin T."/>
            <person name="Detter J.C."/>
            <person name="Han C."/>
            <person name="Chain P."/>
            <person name="Tindall B.J."/>
            <person name="Bristow J."/>
            <person name="Eisen J.A."/>
            <person name="Markowitz V."/>
            <person name="Hugenholtz P."/>
            <person name="Kyrpides N.C."/>
            <person name="Klenk H.P."/>
        </authorList>
    </citation>
    <scope>NUCLEOTIDE SEQUENCE [LARGE SCALE GENOMIC DNA]</scope>
    <source>
        <strain evidence="3">ATCC 29888 / DSM 43827 / JCM 3225 / NBRC 14064 / NCIMB 13271 / NRRL B-12336 / IMRU 3971 / 101</strain>
    </source>
</reference>
<organism evidence="2 3">
    <name type="scientific">Actinosynnema mirum (strain ATCC 29888 / DSM 43827 / JCM 3225 / NBRC 14064 / NCIMB 13271 / NRRL B-12336 / IMRU 3971 / 101)</name>
    <dbReference type="NCBI Taxonomy" id="446462"/>
    <lineage>
        <taxon>Bacteria</taxon>
        <taxon>Bacillati</taxon>
        <taxon>Actinomycetota</taxon>
        <taxon>Actinomycetes</taxon>
        <taxon>Pseudonocardiales</taxon>
        <taxon>Pseudonocardiaceae</taxon>
        <taxon>Actinosynnema</taxon>
    </lineage>
</organism>
<feature type="compositionally biased region" description="Polar residues" evidence="1">
    <location>
        <begin position="7"/>
        <end position="17"/>
    </location>
</feature>
<evidence type="ECO:0000313" key="2">
    <source>
        <dbReference type="EMBL" id="ACU40234.1"/>
    </source>
</evidence>
<protein>
    <submittedName>
        <fullName evidence="2">Uncharacterized protein</fullName>
    </submittedName>
</protein>
<dbReference type="KEGG" id="ami:Amir_6433"/>